<feature type="compositionally biased region" description="Basic residues" evidence="1">
    <location>
        <begin position="162"/>
        <end position="171"/>
    </location>
</feature>
<dbReference type="AlphaFoldDB" id="A0A0F9B4D7"/>
<protein>
    <submittedName>
        <fullName evidence="3">Uncharacterized protein</fullName>
    </submittedName>
</protein>
<evidence type="ECO:0000256" key="1">
    <source>
        <dbReference type="SAM" id="MobiDB-lite"/>
    </source>
</evidence>
<name>A0A0F9B4D7_9ZZZZ</name>
<feature type="transmembrane region" description="Helical" evidence="2">
    <location>
        <begin position="29"/>
        <end position="46"/>
    </location>
</feature>
<dbReference type="EMBL" id="LAZR01042795">
    <property type="protein sequence ID" value="KKL08657.1"/>
    <property type="molecule type" value="Genomic_DNA"/>
</dbReference>
<feature type="region of interest" description="Disordered" evidence="1">
    <location>
        <begin position="126"/>
        <end position="200"/>
    </location>
</feature>
<feature type="transmembrane region" description="Helical" evidence="2">
    <location>
        <begin position="90"/>
        <end position="120"/>
    </location>
</feature>
<comment type="caution">
    <text evidence="3">The sequence shown here is derived from an EMBL/GenBank/DDBJ whole genome shotgun (WGS) entry which is preliminary data.</text>
</comment>
<sequence>MAKKVTEKIKEGVSVEEIEKFARKYTNEVFLILALIIATISSVFGFFTGPSWSLIVAGLLAIIGIALPVQVGKFLKKLLTFQAKAPKTTIIIIGIVRIVLAVFIPFILFAEIGLLAGYAFHTTTKESHGEEHHLEEHHSGPNLEERQNDEEPPNEEEPPKENKKKKKKKKKTDTTTSEEPKKKKKKKKRTIDADSAKQRS</sequence>
<feature type="transmembrane region" description="Helical" evidence="2">
    <location>
        <begin position="52"/>
        <end position="69"/>
    </location>
</feature>
<evidence type="ECO:0000313" key="3">
    <source>
        <dbReference type="EMBL" id="KKL08657.1"/>
    </source>
</evidence>
<evidence type="ECO:0000256" key="2">
    <source>
        <dbReference type="SAM" id="Phobius"/>
    </source>
</evidence>
<keyword evidence="2" id="KW-1133">Transmembrane helix</keyword>
<reference evidence="3" key="1">
    <citation type="journal article" date="2015" name="Nature">
        <title>Complex archaea that bridge the gap between prokaryotes and eukaryotes.</title>
        <authorList>
            <person name="Spang A."/>
            <person name="Saw J.H."/>
            <person name="Jorgensen S.L."/>
            <person name="Zaremba-Niedzwiedzka K."/>
            <person name="Martijn J."/>
            <person name="Lind A.E."/>
            <person name="van Eijk R."/>
            <person name="Schleper C."/>
            <person name="Guy L."/>
            <person name="Ettema T.J."/>
        </authorList>
    </citation>
    <scope>NUCLEOTIDE SEQUENCE</scope>
</reference>
<feature type="non-terminal residue" evidence="3">
    <location>
        <position position="200"/>
    </location>
</feature>
<feature type="compositionally biased region" description="Basic and acidic residues" evidence="1">
    <location>
        <begin position="190"/>
        <end position="200"/>
    </location>
</feature>
<proteinExistence type="predicted"/>
<keyword evidence="2" id="KW-0472">Membrane</keyword>
<gene>
    <name evidence="3" type="ORF">LCGC14_2573680</name>
</gene>
<accession>A0A0F9B4D7</accession>
<feature type="compositionally biased region" description="Basic and acidic residues" evidence="1">
    <location>
        <begin position="126"/>
        <end position="146"/>
    </location>
</feature>
<organism evidence="3">
    <name type="scientific">marine sediment metagenome</name>
    <dbReference type="NCBI Taxonomy" id="412755"/>
    <lineage>
        <taxon>unclassified sequences</taxon>
        <taxon>metagenomes</taxon>
        <taxon>ecological metagenomes</taxon>
    </lineage>
</organism>
<keyword evidence="2" id="KW-0812">Transmembrane</keyword>
<feature type="compositionally biased region" description="Acidic residues" evidence="1">
    <location>
        <begin position="147"/>
        <end position="158"/>
    </location>
</feature>